<name>A0A1G4E1H2_PLAVI</name>
<accession>A0A1G4E1H2</accession>
<evidence type="ECO:0000256" key="1">
    <source>
        <dbReference type="SAM" id="MobiDB-lite"/>
    </source>
</evidence>
<dbReference type="VEuPathDB" id="PlasmoDB:PVPAM_110061100"/>
<dbReference type="VEuPathDB" id="PlasmoDB:PVW1_000006500"/>
<dbReference type="AlphaFoldDB" id="A0A1G4E1H2"/>
<sequence length="451" mass="51711">MTANETNDTYFNYKDYDTIRGKFLTNLERNKDYDTQFFKKALIELKDESKREISFRNIFIELQKHLNQFGILAYEAPHRGCKYINYVLNKDMIEGNLNIPNETAFNLFKDFEYKFRKYKGSAKPICDLHYINDDIYKKMKSLYGLYDEFISLKQKYNSTPNCDKFPSFVHQFNDFVRNIKDNESDFFKNKLKNFIEEIKKHPWTTNKECGDGLSKIASLNPEPPVETVIYRSPNPASSFQSASISSSDSQSIIGGERLSLTNVLESSEIQSTSGKEPAKETMSPKGSLQSAETQDNSVTLHTTEEEQSIKALKPTALVSPNREHSTLKAKAKPHEQYTHNLMHIKGQYYPELSSHQQVLEIPNIENDTLEEKGYLRTVTEAVSGFMKDVEPAPILGVSGGMGALFLLFKLDLSLEEEEDDSVKFHVHSMDHSQEISQILMNMKVGILDMDQ</sequence>
<reference evidence="2 3" key="1">
    <citation type="submission" date="2016-07" db="EMBL/GenBank/DDBJ databases">
        <authorList>
            <consortium name="Pathogen Informatics"/>
        </authorList>
    </citation>
    <scope>NUCLEOTIDE SEQUENCE [LARGE SCALE GENOMIC DNA]</scope>
</reference>
<evidence type="ECO:0000313" key="2">
    <source>
        <dbReference type="EMBL" id="SCA59805.1"/>
    </source>
</evidence>
<evidence type="ECO:0000313" key="3">
    <source>
        <dbReference type="Proteomes" id="UP000305196"/>
    </source>
</evidence>
<dbReference type="EMBL" id="FLYI01000033">
    <property type="protein sequence ID" value="SCA59805.1"/>
    <property type="molecule type" value="Genomic_DNA"/>
</dbReference>
<feature type="region of interest" description="Disordered" evidence="1">
    <location>
        <begin position="266"/>
        <end position="308"/>
    </location>
</feature>
<dbReference type="VEuPathDB" id="PlasmoDB:PVP01_0007410"/>
<dbReference type="Proteomes" id="UP000305196">
    <property type="component" value="Unassembled WGS sequence"/>
</dbReference>
<gene>
    <name evidence="2" type="ORF">PVC01_000021800</name>
</gene>
<proteinExistence type="predicted"/>
<organism evidence="2 3">
    <name type="scientific">Plasmodium vivax</name>
    <name type="common">malaria parasite P. vivax</name>
    <dbReference type="NCBI Taxonomy" id="5855"/>
    <lineage>
        <taxon>Eukaryota</taxon>
        <taxon>Sar</taxon>
        <taxon>Alveolata</taxon>
        <taxon>Apicomplexa</taxon>
        <taxon>Aconoidasida</taxon>
        <taxon>Haemosporida</taxon>
        <taxon>Plasmodiidae</taxon>
        <taxon>Plasmodium</taxon>
        <taxon>Plasmodium (Plasmodium)</taxon>
    </lineage>
</organism>
<feature type="compositionally biased region" description="Polar residues" evidence="1">
    <location>
        <begin position="284"/>
        <end position="301"/>
    </location>
</feature>
<protein>
    <submittedName>
        <fullName evidence="2">VIR protein</fullName>
    </submittedName>
</protein>